<dbReference type="PANTHER" id="PTHR12110">
    <property type="entry name" value="HYDROXYPYRUVATE ISOMERASE"/>
    <property type="match status" value="1"/>
</dbReference>
<sequence>MTSIKVAIASNSLGKSASGHTLHNKLESAKLHGFDGVEVAIECLEGHAISFPQPSRASRLRAAAAYVDRKAQELSLALIALNPFGAYDGLADSAEIESRLEEAELWCDLCRLMRIPVLQITSCLYPINPVKITPEVTTMASNMKRLGLLAQKYDLQVGYEAPAWGIHLNT</sequence>
<dbReference type="AlphaFoldDB" id="A0A9W9WE45"/>
<organism evidence="2 3">
    <name type="scientific">Penicillium desertorum</name>
    <dbReference type="NCBI Taxonomy" id="1303715"/>
    <lineage>
        <taxon>Eukaryota</taxon>
        <taxon>Fungi</taxon>
        <taxon>Dikarya</taxon>
        <taxon>Ascomycota</taxon>
        <taxon>Pezizomycotina</taxon>
        <taxon>Eurotiomycetes</taxon>
        <taxon>Eurotiomycetidae</taxon>
        <taxon>Eurotiales</taxon>
        <taxon>Aspergillaceae</taxon>
        <taxon>Penicillium</taxon>
    </lineage>
</organism>
<evidence type="ECO:0000259" key="1">
    <source>
        <dbReference type="Pfam" id="PF01261"/>
    </source>
</evidence>
<accession>A0A9W9WE45</accession>
<dbReference type="Pfam" id="PF01261">
    <property type="entry name" value="AP_endonuc_2"/>
    <property type="match status" value="1"/>
</dbReference>
<dbReference type="PANTHER" id="PTHR12110:SF21">
    <property type="entry name" value="XYLOSE ISOMERASE-LIKE TIM BARREL DOMAIN-CONTAINING PROTEIN"/>
    <property type="match status" value="1"/>
</dbReference>
<reference evidence="2" key="1">
    <citation type="submission" date="2022-12" db="EMBL/GenBank/DDBJ databases">
        <authorList>
            <person name="Petersen C."/>
        </authorList>
    </citation>
    <scope>NUCLEOTIDE SEQUENCE</scope>
    <source>
        <strain evidence="2">IBT 17660</strain>
    </source>
</reference>
<proteinExistence type="predicted"/>
<gene>
    <name evidence="2" type="ORF">N7530_011809</name>
</gene>
<evidence type="ECO:0000313" key="2">
    <source>
        <dbReference type="EMBL" id="KAJ5456535.1"/>
    </source>
</evidence>
<dbReference type="InterPro" id="IPR050312">
    <property type="entry name" value="IolE/XylAMocC-like"/>
</dbReference>
<dbReference type="Proteomes" id="UP001147760">
    <property type="component" value="Unassembled WGS sequence"/>
</dbReference>
<dbReference type="InterPro" id="IPR036237">
    <property type="entry name" value="Xyl_isomerase-like_sf"/>
</dbReference>
<evidence type="ECO:0000313" key="3">
    <source>
        <dbReference type="Proteomes" id="UP001147760"/>
    </source>
</evidence>
<protein>
    <recommendedName>
        <fullName evidence="1">Xylose isomerase-like TIM barrel domain-containing protein</fullName>
    </recommendedName>
</protein>
<reference evidence="2" key="2">
    <citation type="journal article" date="2023" name="IMA Fungus">
        <title>Comparative genomic study of the Penicillium genus elucidates a diverse pangenome and 15 lateral gene transfer events.</title>
        <authorList>
            <person name="Petersen C."/>
            <person name="Sorensen T."/>
            <person name="Nielsen M.R."/>
            <person name="Sondergaard T.E."/>
            <person name="Sorensen J.L."/>
            <person name="Fitzpatrick D.A."/>
            <person name="Frisvad J.C."/>
            <person name="Nielsen K.L."/>
        </authorList>
    </citation>
    <scope>NUCLEOTIDE SEQUENCE</scope>
    <source>
        <strain evidence="2">IBT 17660</strain>
    </source>
</reference>
<dbReference type="OrthoDB" id="5360893at2759"/>
<name>A0A9W9WE45_9EURO</name>
<keyword evidence="3" id="KW-1185">Reference proteome</keyword>
<dbReference type="InterPro" id="IPR013022">
    <property type="entry name" value="Xyl_isomerase-like_TIM-brl"/>
</dbReference>
<comment type="caution">
    <text evidence="2">The sequence shown here is derived from an EMBL/GenBank/DDBJ whole genome shotgun (WGS) entry which is preliminary data.</text>
</comment>
<dbReference type="Gene3D" id="3.20.20.150">
    <property type="entry name" value="Divalent-metal-dependent TIM barrel enzymes"/>
    <property type="match status" value="1"/>
</dbReference>
<dbReference type="EMBL" id="JAPWDO010000009">
    <property type="protein sequence ID" value="KAJ5456535.1"/>
    <property type="molecule type" value="Genomic_DNA"/>
</dbReference>
<feature type="domain" description="Xylose isomerase-like TIM barrel" evidence="1">
    <location>
        <begin position="27"/>
        <end position="164"/>
    </location>
</feature>
<dbReference type="SUPFAM" id="SSF51658">
    <property type="entry name" value="Xylose isomerase-like"/>
    <property type="match status" value="1"/>
</dbReference>